<dbReference type="GO" id="GO:0031992">
    <property type="term" value="F:energy transducer activity"/>
    <property type="evidence" value="ECO:0007669"/>
    <property type="project" value="InterPro"/>
</dbReference>
<dbReference type="InterPro" id="IPR006260">
    <property type="entry name" value="TonB/TolA_C"/>
</dbReference>
<evidence type="ECO:0000256" key="10">
    <source>
        <dbReference type="SAM" id="SignalP"/>
    </source>
</evidence>
<keyword evidence="7" id="KW-0653">Protein transport</keyword>
<dbReference type="Pfam" id="PF03544">
    <property type="entry name" value="TonB_C"/>
    <property type="match status" value="1"/>
</dbReference>
<dbReference type="EMBL" id="JACPNR010000006">
    <property type="protein sequence ID" value="MBI2678093.1"/>
    <property type="molecule type" value="Genomic_DNA"/>
</dbReference>
<dbReference type="InterPro" id="IPR003538">
    <property type="entry name" value="TonB"/>
</dbReference>
<evidence type="ECO:0000259" key="11">
    <source>
        <dbReference type="PROSITE" id="PS52015"/>
    </source>
</evidence>
<comment type="similarity">
    <text evidence="2">Belongs to the TonB family.</text>
</comment>
<keyword evidence="9" id="KW-0472">Membrane</keyword>
<feature type="chain" id="PRO_5036852797" evidence="10">
    <location>
        <begin position="20"/>
        <end position="321"/>
    </location>
</feature>
<reference evidence="12" key="1">
    <citation type="submission" date="2020-07" db="EMBL/GenBank/DDBJ databases">
        <title>Huge and variable diversity of episymbiotic CPR bacteria and DPANN archaea in groundwater ecosystems.</title>
        <authorList>
            <person name="He C.Y."/>
            <person name="Keren R."/>
            <person name="Whittaker M."/>
            <person name="Farag I.F."/>
            <person name="Doudna J."/>
            <person name="Cate J.H.D."/>
            <person name="Banfield J.F."/>
        </authorList>
    </citation>
    <scope>NUCLEOTIDE SEQUENCE</scope>
    <source>
        <strain evidence="12">NC_groundwater_580_Pr5_B-0.1um_64_19</strain>
    </source>
</reference>
<dbReference type="PROSITE" id="PS52015">
    <property type="entry name" value="TONB_CTD"/>
    <property type="match status" value="1"/>
</dbReference>
<proteinExistence type="inferred from homology"/>
<keyword evidence="8" id="KW-1133">Transmembrane helix</keyword>
<evidence type="ECO:0000256" key="6">
    <source>
        <dbReference type="ARBA" id="ARBA00022692"/>
    </source>
</evidence>
<evidence type="ECO:0000256" key="5">
    <source>
        <dbReference type="ARBA" id="ARBA00022519"/>
    </source>
</evidence>
<keyword evidence="6" id="KW-0812">Transmembrane</keyword>
<name>A0A932A8I0_9BACT</name>
<dbReference type="AlphaFoldDB" id="A0A932A8I0"/>
<evidence type="ECO:0000256" key="9">
    <source>
        <dbReference type="ARBA" id="ARBA00023136"/>
    </source>
</evidence>
<evidence type="ECO:0000256" key="3">
    <source>
        <dbReference type="ARBA" id="ARBA00022448"/>
    </source>
</evidence>
<dbReference type="Proteomes" id="UP000779809">
    <property type="component" value="Unassembled WGS sequence"/>
</dbReference>
<evidence type="ECO:0000313" key="13">
    <source>
        <dbReference type="Proteomes" id="UP000779809"/>
    </source>
</evidence>
<evidence type="ECO:0000313" key="12">
    <source>
        <dbReference type="EMBL" id="MBI2678093.1"/>
    </source>
</evidence>
<dbReference type="PANTHER" id="PTHR33446">
    <property type="entry name" value="PROTEIN TONB-RELATED"/>
    <property type="match status" value="1"/>
</dbReference>
<comment type="caution">
    <text evidence="12">The sequence shown here is derived from an EMBL/GenBank/DDBJ whole genome shotgun (WGS) entry which is preliminary data.</text>
</comment>
<accession>A0A932A8I0</accession>
<dbReference type="GO" id="GO:0030288">
    <property type="term" value="C:outer membrane-bounded periplasmic space"/>
    <property type="evidence" value="ECO:0007669"/>
    <property type="project" value="InterPro"/>
</dbReference>
<dbReference type="InterPro" id="IPR051045">
    <property type="entry name" value="TonB-dependent_transducer"/>
</dbReference>
<keyword evidence="4" id="KW-1003">Cell membrane</keyword>
<evidence type="ECO:0000256" key="7">
    <source>
        <dbReference type="ARBA" id="ARBA00022927"/>
    </source>
</evidence>
<feature type="domain" description="TonB C-terminal" evidence="11">
    <location>
        <begin position="227"/>
        <end position="321"/>
    </location>
</feature>
<keyword evidence="5" id="KW-0997">Cell inner membrane</keyword>
<keyword evidence="10" id="KW-0732">Signal</keyword>
<dbReference type="GO" id="GO:0098797">
    <property type="term" value="C:plasma membrane protein complex"/>
    <property type="evidence" value="ECO:0007669"/>
    <property type="project" value="TreeGrafter"/>
</dbReference>
<gene>
    <name evidence="12" type="ORF">HYX28_04880</name>
</gene>
<evidence type="ECO:0000256" key="8">
    <source>
        <dbReference type="ARBA" id="ARBA00022989"/>
    </source>
</evidence>
<sequence length="321" mass="34403">MRTARALVLLLLLALSASAQRSDGNVRRIVAGAGAIQANTYVNRSIGVSYEFPAGWRAQTPAMPPKFADRPFPVAILTAQPLVARNVSIALLMMPLDALASVPAEERRDAGKFLERWARASERTEDAHLAIIGAIHPIEVDSHSFVRADVRRSGHAAESYASVFAGPVNGIMFVLELDAPSLAEANGLTDVSDSLTFFPPDDPDDTPQPPLVVHADPSTVKRITISESAARARVRTKVDPQYPAEALERAVEGDVMIDIVVGADGNVAEATVLSGHPLLNDAALDAIKQWTFEPMTVDGAPAETQTKIRVRFSLSTARQSS</sequence>
<evidence type="ECO:0000256" key="2">
    <source>
        <dbReference type="ARBA" id="ARBA00006555"/>
    </source>
</evidence>
<protein>
    <submittedName>
        <fullName evidence="12">Energy transducer TonB</fullName>
    </submittedName>
</protein>
<dbReference type="NCBIfam" id="TIGR01352">
    <property type="entry name" value="tonB_Cterm"/>
    <property type="match status" value="1"/>
</dbReference>
<dbReference type="InterPro" id="IPR037682">
    <property type="entry name" value="TonB_C"/>
</dbReference>
<dbReference type="GO" id="GO:0015891">
    <property type="term" value="P:siderophore transport"/>
    <property type="evidence" value="ECO:0007669"/>
    <property type="project" value="InterPro"/>
</dbReference>
<evidence type="ECO:0000256" key="1">
    <source>
        <dbReference type="ARBA" id="ARBA00004383"/>
    </source>
</evidence>
<dbReference type="GO" id="GO:0015031">
    <property type="term" value="P:protein transport"/>
    <property type="evidence" value="ECO:0007669"/>
    <property type="project" value="UniProtKB-KW"/>
</dbReference>
<evidence type="ECO:0000256" key="4">
    <source>
        <dbReference type="ARBA" id="ARBA00022475"/>
    </source>
</evidence>
<dbReference type="SUPFAM" id="SSF74653">
    <property type="entry name" value="TolA/TonB C-terminal domain"/>
    <property type="match status" value="1"/>
</dbReference>
<keyword evidence="3" id="KW-0813">Transport</keyword>
<feature type="signal peptide" evidence="10">
    <location>
        <begin position="1"/>
        <end position="19"/>
    </location>
</feature>
<dbReference type="PANTHER" id="PTHR33446:SF2">
    <property type="entry name" value="PROTEIN TONB"/>
    <property type="match status" value="1"/>
</dbReference>
<comment type="subcellular location">
    <subcellularLocation>
        <location evidence="1">Cell inner membrane</location>
        <topology evidence="1">Single-pass membrane protein</topology>
        <orientation evidence="1">Periplasmic side</orientation>
    </subcellularLocation>
</comment>
<dbReference type="PRINTS" id="PR01374">
    <property type="entry name" value="TONBPROTEIN"/>
</dbReference>
<organism evidence="12 13">
    <name type="scientific">Candidatus Korobacter versatilis</name>
    <dbReference type="NCBI Taxonomy" id="658062"/>
    <lineage>
        <taxon>Bacteria</taxon>
        <taxon>Pseudomonadati</taxon>
        <taxon>Acidobacteriota</taxon>
        <taxon>Terriglobia</taxon>
        <taxon>Terriglobales</taxon>
        <taxon>Candidatus Korobacteraceae</taxon>
        <taxon>Candidatus Korobacter</taxon>
    </lineage>
</organism>
<dbReference type="GO" id="GO:0055085">
    <property type="term" value="P:transmembrane transport"/>
    <property type="evidence" value="ECO:0007669"/>
    <property type="project" value="InterPro"/>
</dbReference>
<dbReference type="Gene3D" id="3.30.1150.10">
    <property type="match status" value="1"/>
</dbReference>